<dbReference type="PANTHER" id="PTHR37489:SF1">
    <property type="entry name" value="DUF3500 DOMAIN-CONTAINING PROTEIN"/>
    <property type="match status" value="1"/>
</dbReference>
<dbReference type="KEGG" id="pdp:PDIP_07460"/>
<dbReference type="AlphaFoldDB" id="A0A7T7BQ60"/>
<dbReference type="VEuPathDB" id="FungiDB:PDIP_07460"/>
<reference evidence="1 2" key="1">
    <citation type="submission" date="2020-08" db="EMBL/GenBank/DDBJ databases">
        <title>The completed genome sequence of the pathogenic ascomycete fungus Penicillium digitatum.</title>
        <authorList>
            <person name="Wang M."/>
        </authorList>
    </citation>
    <scope>NUCLEOTIDE SEQUENCE [LARGE SCALE GENOMIC DNA]</scope>
    <source>
        <strain evidence="1 2">PdW03</strain>
    </source>
</reference>
<gene>
    <name evidence="1" type="ORF">Pdw03_5654</name>
</gene>
<dbReference type="PANTHER" id="PTHR37489">
    <property type="entry name" value="DUF3500 DOMAIN-CONTAINING PROTEIN"/>
    <property type="match status" value="1"/>
</dbReference>
<dbReference type="GeneID" id="26229069"/>
<dbReference type="RefSeq" id="XP_014538131.1">
    <property type="nucleotide sequence ID" value="XM_014682645.1"/>
</dbReference>
<dbReference type="InterPro" id="IPR021889">
    <property type="entry name" value="DUF3500"/>
</dbReference>
<evidence type="ECO:0000313" key="2">
    <source>
        <dbReference type="Proteomes" id="UP000595662"/>
    </source>
</evidence>
<evidence type="ECO:0000313" key="1">
    <source>
        <dbReference type="EMBL" id="QQK48019.1"/>
    </source>
</evidence>
<dbReference type="Proteomes" id="UP000595662">
    <property type="component" value="Chromosome 6"/>
</dbReference>
<organism evidence="1 2">
    <name type="scientific">Penicillium digitatum</name>
    <name type="common">Green mold</name>
    <dbReference type="NCBI Taxonomy" id="36651"/>
    <lineage>
        <taxon>Eukaryota</taxon>
        <taxon>Fungi</taxon>
        <taxon>Dikarya</taxon>
        <taxon>Ascomycota</taxon>
        <taxon>Pezizomycotina</taxon>
        <taxon>Eurotiomycetes</taxon>
        <taxon>Eurotiomycetidae</taxon>
        <taxon>Eurotiales</taxon>
        <taxon>Aspergillaceae</taxon>
        <taxon>Penicillium</taxon>
    </lineage>
</organism>
<proteinExistence type="predicted"/>
<accession>A0A7T7BQ60</accession>
<dbReference type="Pfam" id="PF12006">
    <property type="entry name" value="DUF3500"/>
    <property type="match status" value="1"/>
</dbReference>
<name>A0A7T7BQ60_PENDI</name>
<evidence type="ECO:0008006" key="3">
    <source>
        <dbReference type="Google" id="ProtNLM"/>
    </source>
</evidence>
<protein>
    <recommendedName>
        <fullName evidence="3">DUF3500 domain-containing protein</fullName>
    </recommendedName>
</protein>
<sequence>MTKAVEKVTGEYRQYLPDLSLPRFQVMCQQDAHEYANEFKTGQQPPWLYALYMHWLELLQEPFKGVTTDGTVRPGLFTIQEEDIPMQQIVNATESLTALLDNKQKEAINYHIDSPQWRTWSNPEFLLADKGIRLDEVNATTRDAVMNILKTTLSPEGYAKAVSAMRINHFLGELVKSPAVMNEFSYNFVLFGRPSTTRPWGWSFYGHHLCLNIFLYKEQIIASPWFTGAEPNEIDAGPHAGTRIMQIEEKLGLQLMQSLSTERKASARVFVQMKDPAMPPGRWNKDDQRHLCGAYRDNREVPYEGILASNFDAVQKDLLYGILEQYLLYLPAKSRAMKIDQVRAHEAETYFCWIGGYGDEDPFYYRIQNPVILVEFDHHSGVFLSNEEPKKFHIHTLLRTPNGGDYGQALRPQIPATEGLNGKAIVW</sequence>
<dbReference type="EMBL" id="CP060779">
    <property type="protein sequence ID" value="QQK48019.1"/>
    <property type="molecule type" value="Genomic_DNA"/>
</dbReference>
<dbReference type="OMA" id="TRIMQIE"/>